<evidence type="ECO:0000313" key="4">
    <source>
        <dbReference type="Proteomes" id="UP000199025"/>
    </source>
</evidence>
<dbReference type="SUPFAM" id="SSF52402">
    <property type="entry name" value="Adenine nucleotide alpha hydrolases-like"/>
    <property type="match status" value="2"/>
</dbReference>
<proteinExistence type="inferred from homology"/>
<accession>A0A1I3KVS8</accession>
<protein>
    <submittedName>
        <fullName evidence="3">Nucleotide-binding universal stress protein, UspA family</fullName>
    </submittedName>
</protein>
<reference evidence="3 4" key="1">
    <citation type="submission" date="2016-10" db="EMBL/GenBank/DDBJ databases">
        <authorList>
            <person name="de Groot N.N."/>
        </authorList>
    </citation>
    <scope>NUCLEOTIDE SEQUENCE [LARGE SCALE GENOMIC DNA]</scope>
    <source>
        <strain evidence="3 4">DSM 44468</strain>
    </source>
</reference>
<evidence type="ECO:0000313" key="3">
    <source>
        <dbReference type="EMBL" id="SFI76641.1"/>
    </source>
</evidence>
<dbReference type="Proteomes" id="UP000199025">
    <property type="component" value="Unassembled WGS sequence"/>
</dbReference>
<sequence>MNTSGVVVGVDGSASALAAVRWAAEEARSTGEPLTLVHAYSPGGQSYAARELRAVQQREQGTAHLREAEVVASLAAPGVRVASRLRAGDVRKVLLAESSGARQAVLGSRGAHSVSRLLLGSAGLALAMKALCPVVVVRDRAPATGPVVVGLNGWPECAPAARFAFLWAAAHGAPVTALRVWRALGTTNSAGVHERARAALAAELAPIAGEFPQVPVEHLVLRGPAGETLLQFGEHARLLVVGARGHTGFARLLLGSTSTHVAGQAASPVAVIRSAEVVRHWREGARLDPAADGAG</sequence>
<dbReference type="InterPro" id="IPR006016">
    <property type="entry name" value="UspA"/>
</dbReference>
<dbReference type="AlphaFoldDB" id="A0A1I3KVS8"/>
<comment type="similarity">
    <text evidence="1">Belongs to the universal stress protein A family.</text>
</comment>
<dbReference type="EMBL" id="FORP01000001">
    <property type="protein sequence ID" value="SFI76641.1"/>
    <property type="molecule type" value="Genomic_DNA"/>
</dbReference>
<name>A0A1I3KVS8_9PSEU</name>
<dbReference type="Pfam" id="PF00582">
    <property type="entry name" value="Usp"/>
    <property type="match status" value="2"/>
</dbReference>
<dbReference type="InterPro" id="IPR006015">
    <property type="entry name" value="Universal_stress_UspA"/>
</dbReference>
<dbReference type="PANTHER" id="PTHR46268">
    <property type="entry name" value="STRESS RESPONSE PROTEIN NHAX"/>
    <property type="match status" value="1"/>
</dbReference>
<feature type="domain" description="UspA" evidence="2">
    <location>
        <begin position="6"/>
        <end position="138"/>
    </location>
</feature>
<dbReference type="OrthoDB" id="3625220at2"/>
<evidence type="ECO:0000259" key="2">
    <source>
        <dbReference type="Pfam" id="PF00582"/>
    </source>
</evidence>
<keyword evidence="4" id="KW-1185">Reference proteome</keyword>
<dbReference type="InterPro" id="IPR014729">
    <property type="entry name" value="Rossmann-like_a/b/a_fold"/>
</dbReference>
<organism evidence="3 4">
    <name type="scientific">Amycolatopsis sacchari</name>
    <dbReference type="NCBI Taxonomy" id="115433"/>
    <lineage>
        <taxon>Bacteria</taxon>
        <taxon>Bacillati</taxon>
        <taxon>Actinomycetota</taxon>
        <taxon>Actinomycetes</taxon>
        <taxon>Pseudonocardiales</taxon>
        <taxon>Pseudonocardiaceae</taxon>
        <taxon>Amycolatopsis</taxon>
    </lineage>
</organism>
<feature type="domain" description="UspA" evidence="2">
    <location>
        <begin position="146"/>
        <end position="273"/>
    </location>
</feature>
<dbReference type="PANTHER" id="PTHR46268:SF6">
    <property type="entry name" value="UNIVERSAL STRESS PROTEIN UP12"/>
    <property type="match status" value="1"/>
</dbReference>
<dbReference type="RefSeq" id="WP_091504171.1">
    <property type="nucleotide sequence ID" value="NZ_FORP01000001.1"/>
</dbReference>
<dbReference type="Gene3D" id="3.40.50.620">
    <property type="entry name" value="HUPs"/>
    <property type="match status" value="2"/>
</dbReference>
<dbReference type="PRINTS" id="PR01438">
    <property type="entry name" value="UNVRSLSTRESS"/>
</dbReference>
<gene>
    <name evidence="3" type="ORF">SAMN05421835_101717</name>
</gene>
<evidence type="ECO:0000256" key="1">
    <source>
        <dbReference type="ARBA" id="ARBA00008791"/>
    </source>
</evidence>
<dbReference type="STRING" id="115433.SAMN05421835_101717"/>